<reference evidence="1" key="1">
    <citation type="submission" date="2018-02" db="EMBL/GenBank/DDBJ databases">
        <title>Rhizophora mucronata_Transcriptome.</title>
        <authorList>
            <person name="Meera S.P."/>
            <person name="Sreeshan A."/>
            <person name="Augustine A."/>
        </authorList>
    </citation>
    <scope>NUCLEOTIDE SEQUENCE</scope>
    <source>
        <tissue evidence="1">Leaf</tissue>
    </source>
</reference>
<evidence type="ECO:0000313" key="1">
    <source>
        <dbReference type="EMBL" id="MBW99145.1"/>
    </source>
</evidence>
<organism evidence="1">
    <name type="scientific">Rhizophora mucronata</name>
    <name type="common">Asiatic mangrove</name>
    <dbReference type="NCBI Taxonomy" id="61149"/>
    <lineage>
        <taxon>Eukaryota</taxon>
        <taxon>Viridiplantae</taxon>
        <taxon>Streptophyta</taxon>
        <taxon>Embryophyta</taxon>
        <taxon>Tracheophyta</taxon>
        <taxon>Spermatophyta</taxon>
        <taxon>Magnoliopsida</taxon>
        <taxon>eudicotyledons</taxon>
        <taxon>Gunneridae</taxon>
        <taxon>Pentapetalae</taxon>
        <taxon>rosids</taxon>
        <taxon>fabids</taxon>
        <taxon>Malpighiales</taxon>
        <taxon>Rhizophoraceae</taxon>
        <taxon>Rhizophora</taxon>
    </lineage>
</organism>
<dbReference type="EMBL" id="GGEC01018662">
    <property type="protein sequence ID" value="MBW99145.1"/>
    <property type="molecule type" value="Transcribed_RNA"/>
</dbReference>
<name>A0A2P2K0A7_RHIMU</name>
<sequence length="59" mass="6790">MMMMMKMKKSRSVAVASDSSIADIRSTKSKGWYFPSPIKVFRRSISRGMVQERSPLYRG</sequence>
<protein>
    <submittedName>
        <fullName evidence="1">Uncharacterized protein</fullName>
    </submittedName>
</protein>
<proteinExistence type="predicted"/>
<accession>A0A2P2K0A7</accession>
<dbReference type="AlphaFoldDB" id="A0A2P2K0A7"/>